<evidence type="ECO:0000313" key="1">
    <source>
        <dbReference type="EMBL" id="KIK95070.1"/>
    </source>
</evidence>
<protein>
    <submittedName>
        <fullName evidence="1">Uncharacterized protein</fullName>
    </submittedName>
</protein>
<sequence length="129" mass="15109">MPKMTFMSLCDRRELWFRYVSRQAEFGTPPPIDMAWHSLEEEYSRRQGSGHHHALWVWTALQSNVTISHRMNYECRYVRQGQIRRLQYFIVDAQGAMSMAPVAVARITCRNLIGDGVPLRWRLTKQAGP</sequence>
<dbReference type="AlphaFoldDB" id="A0A0D0E8M8"/>
<organism evidence="1 2">
    <name type="scientific">Paxillus rubicundulus Ve08.2h10</name>
    <dbReference type="NCBI Taxonomy" id="930991"/>
    <lineage>
        <taxon>Eukaryota</taxon>
        <taxon>Fungi</taxon>
        <taxon>Dikarya</taxon>
        <taxon>Basidiomycota</taxon>
        <taxon>Agaricomycotina</taxon>
        <taxon>Agaricomycetes</taxon>
        <taxon>Agaricomycetidae</taxon>
        <taxon>Boletales</taxon>
        <taxon>Paxilineae</taxon>
        <taxon>Paxillaceae</taxon>
        <taxon>Paxillus</taxon>
    </lineage>
</organism>
<evidence type="ECO:0000313" key="2">
    <source>
        <dbReference type="Proteomes" id="UP000054538"/>
    </source>
</evidence>
<dbReference type="Proteomes" id="UP000054538">
    <property type="component" value="Unassembled WGS sequence"/>
</dbReference>
<keyword evidence="2" id="KW-1185">Reference proteome</keyword>
<name>A0A0D0E8M8_9AGAM</name>
<reference evidence="1 2" key="1">
    <citation type="submission" date="2014-04" db="EMBL/GenBank/DDBJ databases">
        <authorList>
            <consortium name="DOE Joint Genome Institute"/>
            <person name="Kuo A."/>
            <person name="Kohler A."/>
            <person name="Jargeat P."/>
            <person name="Nagy L.G."/>
            <person name="Floudas D."/>
            <person name="Copeland A."/>
            <person name="Barry K.W."/>
            <person name="Cichocki N."/>
            <person name="Veneault-Fourrey C."/>
            <person name="LaButti K."/>
            <person name="Lindquist E.A."/>
            <person name="Lipzen A."/>
            <person name="Lundell T."/>
            <person name="Morin E."/>
            <person name="Murat C."/>
            <person name="Sun H."/>
            <person name="Tunlid A."/>
            <person name="Henrissat B."/>
            <person name="Grigoriev I.V."/>
            <person name="Hibbett D.S."/>
            <person name="Martin F."/>
            <person name="Nordberg H.P."/>
            <person name="Cantor M.N."/>
            <person name="Hua S.X."/>
        </authorList>
    </citation>
    <scope>NUCLEOTIDE SEQUENCE [LARGE SCALE GENOMIC DNA]</scope>
    <source>
        <strain evidence="1 2">Ve08.2h10</strain>
    </source>
</reference>
<dbReference type="InParanoid" id="A0A0D0E8M8"/>
<proteinExistence type="predicted"/>
<gene>
    <name evidence="1" type="ORF">PAXRUDRAFT_409345</name>
</gene>
<dbReference type="HOGENOM" id="CLU_1949501_0_0_1"/>
<accession>A0A0D0E8M8</accession>
<dbReference type="EMBL" id="KN825066">
    <property type="protein sequence ID" value="KIK95070.1"/>
    <property type="molecule type" value="Genomic_DNA"/>
</dbReference>
<reference evidence="2" key="2">
    <citation type="submission" date="2015-01" db="EMBL/GenBank/DDBJ databases">
        <title>Evolutionary Origins and Diversification of the Mycorrhizal Mutualists.</title>
        <authorList>
            <consortium name="DOE Joint Genome Institute"/>
            <consortium name="Mycorrhizal Genomics Consortium"/>
            <person name="Kohler A."/>
            <person name="Kuo A."/>
            <person name="Nagy L.G."/>
            <person name="Floudas D."/>
            <person name="Copeland A."/>
            <person name="Barry K.W."/>
            <person name="Cichocki N."/>
            <person name="Veneault-Fourrey C."/>
            <person name="LaButti K."/>
            <person name="Lindquist E.A."/>
            <person name="Lipzen A."/>
            <person name="Lundell T."/>
            <person name="Morin E."/>
            <person name="Murat C."/>
            <person name="Riley R."/>
            <person name="Ohm R."/>
            <person name="Sun H."/>
            <person name="Tunlid A."/>
            <person name="Henrissat B."/>
            <person name="Grigoriev I.V."/>
            <person name="Hibbett D.S."/>
            <person name="Martin F."/>
        </authorList>
    </citation>
    <scope>NUCLEOTIDE SEQUENCE [LARGE SCALE GENOMIC DNA]</scope>
    <source>
        <strain evidence="2">Ve08.2h10</strain>
    </source>
</reference>